<dbReference type="GO" id="GO:0030091">
    <property type="term" value="P:protein repair"/>
    <property type="evidence" value="ECO:0007669"/>
    <property type="project" value="InterPro"/>
</dbReference>
<keyword evidence="4" id="KW-0732">Signal</keyword>
<dbReference type="PANTHER" id="PTHR10173">
    <property type="entry name" value="METHIONINE SULFOXIDE REDUCTASE"/>
    <property type="match status" value="1"/>
</dbReference>
<accession>A0A844XUQ3</accession>
<dbReference type="InterPro" id="IPR002579">
    <property type="entry name" value="Met_Sox_Rdtase_MsrB_dom"/>
</dbReference>
<dbReference type="InterPro" id="IPR006311">
    <property type="entry name" value="TAT_signal"/>
</dbReference>
<protein>
    <recommendedName>
        <fullName evidence="1">peptide-methionine (R)-S-oxide reductase</fullName>
        <ecNumber evidence="1">1.8.4.12</ecNumber>
    </recommendedName>
</protein>
<evidence type="ECO:0000256" key="4">
    <source>
        <dbReference type="SAM" id="SignalP"/>
    </source>
</evidence>
<evidence type="ECO:0000313" key="6">
    <source>
        <dbReference type="EMBL" id="MXO48947.1"/>
    </source>
</evidence>
<dbReference type="PROSITE" id="PS51257">
    <property type="entry name" value="PROKAR_LIPOPROTEIN"/>
    <property type="match status" value="1"/>
</dbReference>
<dbReference type="OrthoDB" id="9785497at2"/>
<evidence type="ECO:0000256" key="2">
    <source>
        <dbReference type="ARBA" id="ARBA00023002"/>
    </source>
</evidence>
<keyword evidence="7" id="KW-1185">Reference proteome</keyword>
<feature type="chain" id="PRO_5033023630" description="peptide-methionine (R)-S-oxide reductase" evidence="4">
    <location>
        <begin position="28"/>
        <end position="166"/>
    </location>
</feature>
<dbReference type="InterPro" id="IPR028427">
    <property type="entry name" value="Met_Sox_Rdtase_MsrB"/>
</dbReference>
<gene>
    <name evidence="6" type="primary">msrB</name>
    <name evidence="6" type="ORF">GRI69_11830</name>
</gene>
<dbReference type="NCBIfam" id="TIGR00357">
    <property type="entry name" value="peptide-methionine (R)-S-oxide reductase MsrB"/>
    <property type="match status" value="1"/>
</dbReference>
<evidence type="ECO:0000313" key="7">
    <source>
        <dbReference type="Proteomes" id="UP000448199"/>
    </source>
</evidence>
<feature type="domain" description="MsrB" evidence="5">
    <location>
        <begin position="45"/>
        <end position="166"/>
    </location>
</feature>
<dbReference type="SUPFAM" id="SSF51316">
    <property type="entry name" value="Mss4-like"/>
    <property type="match status" value="1"/>
</dbReference>
<proteinExistence type="predicted"/>
<evidence type="ECO:0000256" key="1">
    <source>
        <dbReference type="ARBA" id="ARBA00012499"/>
    </source>
</evidence>
<dbReference type="GO" id="GO:0006979">
    <property type="term" value="P:response to oxidative stress"/>
    <property type="evidence" value="ECO:0007669"/>
    <property type="project" value="InterPro"/>
</dbReference>
<evidence type="ECO:0000256" key="3">
    <source>
        <dbReference type="ARBA" id="ARBA00048488"/>
    </source>
</evidence>
<dbReference type="RefSeq" id="WP_160728484.1">
    <property type="nucleotide sequence ID" value="NZ_WTYC01000006.1"/>
</dbReference>
<feature type="signal peptide" evidence="4">
    <location>
        <begin position="1"/>
        <end position="27"/>
    </location>
</feature>
<name>A0A844XUQ3_9SPHN</name>
<dbReference type="EC" id="1.8.4.12" evidence="1"/>
<comment type="caution">
    <text evidence="6">The sequence shown here is derived from an EMBL/GenBank/DDBJ whole genome shotgun (WGS) entry which is preliminary data.</text>
</comment>
<dbReference type="Pfam" id="PF01641">
    <property type="entry name" value="SelR"/>
    <property type="match status" value="1"/>
</dbReference>
<reference evidence="6 7" key="1">
    <citation type="submission" date="2019-12" db="EMBL/GenBank/DDBJ databases">
        <title>Genomic-based taxomic classification of the family Erythrobacteraceae.</title>
        <authorList>
            <person name="Xu L."/>
        </authorList>
    </citation>
    <scope>NUCLEOTIDE SEQUENCE [LARGE SCALE GENOMIC DNA]</scope>
    <source>
        <strain evidence="6 7">DSM 17792</strain>
    </source>
</reference>
<dbReference type="PROSITE" id="PS51790">
    <property type="entry name" value="MSRB"/>
    <property type="match status" value="1"/>
</dbReference>
<sequence>MTERNIRPSRRGLLGWIGATASFAALAACGSGRAEAKSFPVKLSETQWREKLTKSEFNVLRNAATERPYSSPLNDENRAGTFICAGCDNALYSSKTKYDSGTGWPSFWKALTGAVGTTTDFKLGYPRTEVHCAECGGHLGHIFSDGPKPTGKRHCINGTAMDFKAV</sequence>
<dbReference type="Gene3D" id="2.170.150.20">
    <property type="entry name" value="Peptide methionine sulfoxide reductase"/>
    <property type="match status" value="1"/>
</dbReference>
<dbReference type="EMBL" id="WTYC01000006">
    <property type="protein sequence ID" value="MXO48947.1"/>
    <property type="molecule type" value="Genomic_DNA"/>
</dbReference>
<dbReference type="AlphaFoldDB" id="A0A844XUQ3"/>
<keyword evidence="2 6" id="KW-0560">Oxidoreductase</keyword>
<dbReference type="PROSITE" id="PS51318">
    <property type="entry name" value="TAT"/>
    <property type="match status" value="1"/>
</dbReference>
<dbReference type="Proteomes" id="UP000448199">
    <property type="component" value="Unassembled WGS sequence"/>
</dbReference>
<dbReference type="GO" id="GO:0005737">
    <property type="term" value="C:cytoplasm"/>
    <property type="evidence" value="ECO:0007669"/>
    <property type="project" value="TreeGrafter"/>
</dbReference>
<dbReference type="PANTHER" id="PTHR10173:SF57">
    <property type="entry name" value="PEPTIDE-METHIONINE (R)-S-OXIDE REDUCTASE"/>
    <property type="match status" value="1"/>
</dbReference>
<evidence type="ECO:0000259" key="5">
    <source>
        <dbReference type="PROSITE" id="PS51790"/>
    </source>
</evidence>
<organism evidence="6 7">
    <name type="scientific">Qipengyuania vulgaris</name>
    <dbReference type="NCBI Taxonomy" id="291985"/>
    <lineage>
        <taxon>Bacteria</taxon>
        <taxon>Pseudomonadati</taxon>
        <taxon>Pseudomonadota</taxon>
        <taxon>Alphaproteobacteria</taxon>
        <taxon>Sphingomonadales</taxon>
        <taxon>Erythrobacteraceae</taxon>
        <taxon>Qipengyuania</taxon>
    </lineage>
</organism>
<dbReference type="InterPro" id="IPR011057">
    <property type="entry name" value="Mss4-like_sf"/>
</dbReference>
<dbReference type="GO" id="GO:0033743">
    <property type="term" value="F:peptide-methionine (R)-S-oxide reductase activity"/>
    <property type="evidence" value="ECO:0007669"/>
    <property type="project" value="UniProtKB-EC"/>
</dbReference>
<comment type="catalytic activity">
    <reaction evidence="3">
        <text>L-methionyl-[protein] + [thioredoxin]-disulfide + H2O = L-methionyl-(R)-S-oxide-[protein] + [thioredoxin]-dithiol</text>
        <dbReference type="Rhea" id="RHEA:24164"/>
        <dbReference type="Rhea" id="RHEA-COMP:10698"/>
        <dbReference type="Rhea" id="RHEA-COMP:10700"/>
        <dbReference type="Rhea" id="RHEA-COMP:12313"/>
        <dbReference type="Rhea" id="RHEA-COMP:12314"/>
        <dbReference type="ChEBI" id="CHEBI:15377"/>
        <dbReference type="ChEBI" id="CHEBI:16044"/>
        <dbReference type="ChEBI" id="CHEBI:29950"/>
        <dbReference type="ChEBI" id="CHEBI:45764"/>
        <dbReference type="ChEBI" id="CHEBI:50058"/>
        <dbReference type="EC" id="1.8.4.12"/>
    </reaction>
</comment>